<evidence type="ECO:0000256" key="1">
    <source>
        <dbReference type="SAM" id="MobiDB-lite"/>
    </source>
</evidence>
<dbReference type="Proteomes" id="UP001266305">
    <property type="component" value="Unassembled WGS sequence"/>
</dbReference>
<protein>
    <submittedName>
        <fullName evidence="2">Uncharacterized protein</fullName>
    </submittedName>
</protein>
<evidence type="ECO:0000313" key="2">
    <source>
        <dbReference type="EMBL" id="KAK2121658.1"/>
    </source>
</evidence>
<sequence>MAEGAQHVELSEMRPPALEVLNMAGNPPSHRGQMLHGSGQTWHPAVRPKTGPWMRPGREE</sequence>
<feature type="region of interest" description="Disordered" evidence="1">
    <location>
        <begin position="1"/>
        <end position="60"/>
    </location>
</feature>
<feature type="non-terminal residue" evidence="2">
    <location>
        <position position="60"/>
    </location>
</feature>
<reference evidence="2 3" key="1">
    <citation type="submission" date="2023-05" db="EMBL/GenBank/DDBJ databases">
        <title>B98-5 Cell Line De Novo Hybrid Assembly: An Optical Mapping Approach.</title>
        <authorList>
            <person name="Kananen K."/>
            <person name="Auerbach J.A."/>
            <person name="Kautto E."/>
            <person name="Blachly J.S."/>
        </authorList>
    </citation>
    <scope>NUCLEOTIDE SEQUENCE [LARGE SCALE GENOMIC DNA]</scope>
    <source>
        <strain evidence="2">B95-8</strain>
        <tissue evidence="2">Cell line</tissue>
    </source>
</reference>
<comment type="caution">
    <text evidence="2">The sequence shown here is derived from an EMBL/GenBank/DDBJ whole genome shotgun (WGS) entry which is preliminary data.</text>
</comment>
<proteinExistence type="predicted"/>
<organism evidence="2 3">
    <name type="scientific">Saguinus oedipus</name>
    <name type="common">Cotton-top tamarin</name>
    <name type="synonym">Oedipomidas oedipus</name>
    <dbReference type="NCBI Taxonomy" id="9490"/>
    <lineage>
        <taxon>Eukaryota</taxon>
        <taxon>Metazoa</taxon>
        <taxon>Chordata</taxon>
        <taxon>Craniata</taxon>
        <taxon>Vertebrata</taxon>
        <taxon>Euteleostomi</taxon>
        <taxon>Mammalia</taxon>
        <taxon>Eutheria</taxon>
        <taxon>Euarchontoglires</taxon>
        <taxon>Primates</taxon>
        <taxon>Haplorrhini</taxon>
        <taxon>Platyrrhini</taxon>
        <taxon>Cebidae</taxon>
        <taxon>Callitrichinae</taxon>
        <taxon>Saguinus</taxon>
    </lineage>
</organism>
<evidence type="ECO:0000313" key="3">
    <source>
        <dbReference type="Proteomes" id="UP001266305"/>
    </source>
</evidence>
<dbReference type="EMBL" id="JASSZA010000001">
    <property type="protein sequence ID" value="KAK2121658.1"/>
    <property type="molecule type" value="Genomic_DNA"/>
</dbReference>
<gene>
    <name evidence="2" type="ORF">P7K49_003044</name>
</gene>
<name>A0ABQ9WLR5_SAGOE</name>
<accession>A0ABQ9WLR5</accession>
<keyword evidence="3" id="KW-1185">Reference proteome</keyword>